<feature type="region of interest" description="Disordered" evidence="1">
    <location>
        <begin position="1"/>
        <end position="22"/>
    </location>
</feature>
<reference evidence="2 3" key="1">
    <citation type="journal article" date="2019" name="Int. J. Syst. Evol. Microbiol.">
        <title>The Global Catalogue of Microorganisms (GCM) 10K type strain sequencing project: providing services to taxonomists for standard genome sequencing and annotation.</title>
        <authorList>
            <consortium name="The Broad Institute Genomics Platform"/>
            <consortium name="The Broad Institute Genome Sequencing Center for Infectious Disease"/>
            <person name="Wu L."/>
            <person name="Ma J."/>
        </authorList>
    </citation>
    <scope>NUCLEOTIDE SEQUENCE [LARGE SCALE GENOMIC DNA]</scope>
    <source>
        <strain evidence="2 3">JCM 17504</strain>
    </source>
</reference>
<dbReference type="Pfam" id="PF08309">
    <property type="entry name" value="LVIVD"/>
    <property type="match status" value="1"/>
</dbReference>
<evidence type="ECO:0000256" key="1">
    <source>
        <dbReference type="SAM" id="MobiDB-lite"/>
    </source>
</evidence>
<gene>
    <name evidence="2" type="ORF">GCM10025751_03490</name>
</gene>
<accession>A0AAV3UBR0</accession>
<dbReference type="SUPFAM" id="SSF101908">
    <property type="entry name" value="Putative isomerase YbhE"/>
    <property type="match status" value="1"/>
</dbReference>
<dbReference type="EMBL" id="BAABKX010000001">
    <property type="protein sequence ID" value="GAA5041364.1"/>
    <property type="molecule type" value="Genomic_DNA"/>
</dbReference>
<evidence type="ECO:0000313" key="2">
    <source>
        <dbReference type="EMBL" id="GAA5041364.1"/>
    </source>
</evidence>
<proteinExistence type="predicted"/>
<dbReference type="Proteomes" id="UP001501729">
    <property type="component" value="Unassembled WGS sequence"/>
</dbReference>
<organism evidence="2 3">
    <name type="scientific">Haladaptatus pallidirubidus</name>
    <dbReference type="NCBI Taxonomy" id="1008152"/>
    <lineage>
        <taxon>Archaea</taxon>
        <taxon>Methanobacteriati</taxon>
        <taxon>Methanobacteriota</taxon>
        <taxon>Stenosarchaea group</taxon>
        <taxon>Halobacteria</taxon>
        <taxon>Halobacteriales</taxon>
        <taxon>Haladaptataceae</taxon>
        <taxon>Haladaptatus</taxon>
    </lineage>
</organism>
<dbReference type="InterPro" id="IPR013211">
    <property type="entry name" value="LVIVD"/>
</dbReference>
<name>A0AAV3UBR0_9EURY</name>
<evidence type="ECO:0000313" key="3">
    <source>
        <dbReference type="Proteomes" id="UP001501729"/>
    </source>
</evidence>
<protein>
    <recommendedName>
        <fullName evidence="4">LVIVD repeat-containing protein</fullName>
    </recommendedName>
</protein>
<dbReference type="AlphaFoldDB" id="A0AAV3UBR0"/>
<evidence type="ECO:0008006" key="4">
    <source>
        <dbReference type="Google" id="ProtNLM"/>
    </source>
</evidence>
<comment type="caution">
    <text evidence="2">The sequence shown here is derived from an EMBL/GenBank/DDBJ whole genome shotgun (WGS) entry which is preliminary data.</text>
</comment>
<sequence length="389" mass="43215">MVLQKVGQLQPSGNEAPSGGYSEVSVRADGKYAVVGSKWGLSGSYLIDLGDPANPKQVHYLDNPDDAPNLDVKFDSRDGLYYRAIERHHPGNFEIVDYGHENGSPANPTVVGTISEEKSHNVTPHPTEPVLYTVNYRLETNGFDVYGVNDPTNPNKLGEYGPQGAAHDITVDPEREVLCCFYQAGEFIGIVIYDVSEPWKPSEIGRFDYLERKSYSTAQVGEEAFGSAHHGHFDPRRELLLVGDERPQGIPGGKHVFDVGWKDGSLSNPIPVGFTISPNAQRMAEDDFAERFDWTGHHFSIVPWGERTFIVSADWHEGVVIYDITDPKNPNPVDRYPTDDEIDSLTPNDTVAQLGEPPMAWTARYDAERELVVASDTFTGLYTFKLVTR</sequence>
<keyword evidence="3" id="KW-1185">Reference proteome</keyword>